<reference evidence="1" key="1">
    <citation type="submission" date="2022-10" db="EMBL/GenBank/DDBJ databases">
        <title>Puccinia triticina Genome sequencing and assembly.</title>
        <authorList>
            <person name="Li C."/>
        </authorList>
    </citation>
    <scope>NUCLEOTIDE SEQUENCE</scope>
    <source>
        <strain evidence="1">Pt15</strain>
    </source>
</reference>
<dbReference type="Proteomes" id="UP001164743">
    <property type="component" value="Chromosome 2A"/>
</dbReference>
<organism evidence="1 2">
    <name type="scientific">Puccinia triticina</name>
    <dbReference type="NCBI Taxonomy" id="208348"/>
    <lineage>
        <taxon>Eukaryota</taxon>
        <taxon>Fungi</taxon>
        <taxon>Dikarya</taxon>
        <taxon>Basidiomycota</taxon>
        <taxon>Pucciniomycotina</taxon>
        <taxon>Pucciniomycetes</taxon>
        <taxon>Pucciniales</taxon>
        <taxon>Pucciniaceae</taxon>
        <taxon>Puccinia</taxon>
    </lineage>
</organism>
<dbReference type="EMBL" id="CP110422">
    <property type="protein sequence ID" value="WAQ81924.1"/>
    <property type="molecule type" value="Genomic_DNA"/>
</dbReference>
<keyword evidence="2" id="KW-1185">Reference proteome</keyword>
<protein>
    <submittedName>
        <fullName evidence="1">Uncharacterized protein</fullName>
    </submittedName>
</protein>
<evidence type="ECO:0000313" key="1">
    <source>
        <dbReference type="EMBL" id="WAQ81924.1"/>
    </source>
</evidence>
<dbReference type="GeneID" id="77807132"/>
<gene>
    <name evidence="1" type="ORF">PtA15_2A237</name>
</gene>
<proteinExistence type="predicted"/>
<name>A0ABY7CB73_9BASI</name>
<sequence length="192" mass="21311">MARPEPWLTPSQPAAEYCWLPRAGDRSRRGVGPALMSAVQTSNLPAWLRVVAEEDRLRVEPNQRQPRRSAVAMRKLPCSLSHAAGLDSGHYYYTHHFQDSLQWMNSQGGVASLLSVSSASDSIHLLSDHHPVQPTRAQQSATCLVQSAWNLFDSRIVTSHSPSPPPPLLQLAIPQPRLARLMTRVLCLLKTL</sequence>
<dbReference type="RefSeq" id="XP_053017479.1">
    <property type="nucleotide sequence ID" value="XM_053166237.1"/>
</dbReference>
<accession>A0ABY7CB73</accession>
<evidence type="ECO:0000313" key="2">
    <source>
        <dbReference type="Proteomes" id="UP001164743"/>
    </source>
</evidence>